<evidence type="ECO:0000313" key="1">
    <source>
        <dbReference type="EMBL" id="AKN39170.1"/>
    </source>
</evidence>
<sequence>MVNTLWPKGNESGKEVGQYSFVVIKLSAPEWASNLTLRDIRNTVSLYHSFMGKLSAKKADSGAGRGCWRKLMLYCNDADTDLCLARK</sequence>
<organism evidence="1">
    <name type="scientific">Vibrio splendidus</name>
    <dbReference type="NCBI Taxonomy" id="29497"/>
    <lineage>
        <taxon>Bacteria</taxon>
        <taxon>Pseudomonadati</taxon>
        <taxon>Pseudomonadota</taxon>
        <taxon>Gammaproteobacteria</taxon>
        <taxon>Vibrionales</taxon>
        <taxon>Vibrionaceae</taxon>
        <taxon>Vibrio</taxon>
    </lineage>
</organism>
<dbReference type="RefSeq" id="WP_102488805.1">
    <property type="nucleotide sequence ID" value="NZ_CAWNUM010000034.1"/>
</dbReference>
<reference evidence="1" key="1">
    <citation type="journal article" date="2015" name="MBio">
        <title>Eco-Evolutionary Dynamics of Episomes among Ecologically Cohesive Bacterial Populations.</title>
        <authorList>
            <person name="Xue H."/>
            <person name="Cordero O.X."/>
            <person name="Camas F.M."/>
            <person name="Trimble W."/>
            <person name="Meyer F."/>
            <person name="Guglielmini J."/>
            <person name="Rocha E.P."/>
            <person name="Polz M.F."/>
        </authorList>
    </citation>
    <scope>NUCLEOTIDE SEQUENCE</scope>
    <source>
        <strain evidence="1">FF_1</strain>
    </source>
</reference>
<dbReference type="EMBL" id="KP795638">
    <property type="protein sequence ID" value="AKN39170.1"/>
    <property type="molecule type" value="Genomic_DNA"/>
</dbReference>
<name>A0A0H3ZSE3_VIBSP</name>
<dbReference type="AlphaFoldDB" id="A0A0H3ZSE3"/>
<proteinExistence type="predicted"/>
<accession>A0A0H3ZSE3</accession>
<protein>
    <submittedName>
        <fullName evidence="1">Uncharacterized protein</fullName>
    </submittedName>
</protein>